<dbReference type="Proteomes" id="UP000245119">
    <property type="component" value="Linkage Group LG4"/>
</dbReference>
<feature type="compositionally biased region" description="Basic and acidic residues" evidence="1">
    <location>
        <begin position="635"/>
        <end position="650"/>
    </location>
</feature>
<feature type="compositionally biased region" description="Acidic residues" evidence="1">
    <location>
        <begin position="107"/>
        <end position="119"/>
    </location>
</feature>
<feature type="region of interest" description="Disordered" evidence="1">
    <location>
        <begin position="554"/>
        <end position="607"/>
    </location>
</feature>
<feature type="region of interest" description="Disordered" evidence="1">
    <location>
        <begin position="483"/>
        <end position="542"/>
    </location>
</feature>
<sequence>MRLLDITLTRSPYGHSFTMTWVLTLAVMATVQQINGTSFPESSEDKEEVTTTIKERGSETKTHLRTKDVDQGYSGLEKDVDDPQGVYPEFTSEEAAKAIKDVPKDTEDGDEEKDDEDPEDVVRPPAPVKMKPQKRAVKVLLGKRPRQWPPDVMYKLTDIPTTPKWTGQSHGYVERVKEERNVRHQKPLANPRGTVQVIVKKLKEGDTNNSTPLAVYQIFIASKKSNDTAVNSSSLLTKSPPVRRRRRAISETAYQPPAFKPLQKVSPRHVNPPAQSWQEKNEGGEKIREEDNDDSDSDAVIDKDKLDRTLQKSHSQKPQTPGPKQKIQTKPHWRRFLKAPVMKVVALQDQEGEYYDQKDIDYQELEIASTEEDSLQDSLVDELEGIGTSAENLNDMSNTRVRRRAILAAAPNMFQKRSYDLRDIIREIDEEEDEDIETDDFENLITNHIHGEETEHDDVEEEIIMPREETEHDDVEEEIIMPREETEHDDVEEEIIMPQEETEHDDVEEEIIMPREETEHDDVEEEIIMPREERGAANVDERKAEYVMTRPKAIANAEANGDVKKIAGEPRDAGRDVRSQERERKHADNRDERVDFTRRKQKRDDSHAFLQTIDTEFSLVPPAARVLPSITPSRADTRHTMEFFHDETRREGKHKKKKRQAAGEWWKDSPPADSNDSGGLNVRATHSRSIAAMDSIQQQDIKASPADDHNYPLQEEPQERSGVKVGDSFGSFDETVKQDEEREEEDDSSDLTKKRGTQTLRPQRSQANGNENKNIPDDSNDTGGFNIRMSHGRPHVHYDNENSANKFPDSSLQKIDESEPDEYRVPLALSVGGTDVPTIMPISSHDALHDMLNIPRNLHDASPTTSLKGLDQQRTSTTALPMTTAHRQQKDISVKTPLPSTPNVTPGAASVAAENNSVNTKNYNVSSEANQSLKNLNRDETSLHAWFNDGNVTAYIHSHGAYLEEGIMKERQKKALGSTKKKRSMTTGNTGTKWLNLERSAYRPIGKFEIFPPNGENFADKAVLIQNGNKYTLESATNGEDDSRRTPNRSTRSTRSLIRHPLKPREYSHREDGSGTMRNSRRRRSTDVGSQTVASHAPIKRRSLQKLDIATRYKDADRTLDDILYNVLPESRGHVELPNMGRELKAMVVKDRVVNPLTEEDKELDHVIGVLTNYHRMPSVVLDVRKGEGRLVPPRDSKFDNIIIRNEREAPKTRQLNHRARAKHTPQEENNLNSDVQNERATDKVDEEKAPGYEGEEAKKEKISEKNMSEKERIMGREMTRGVLKRPPSSSLLGSADNDETARIERELQELNNRAVAPSTRNDHAESGARRWHIQPRDLSTAAAEDIRIQEEAARRELVAVQTAAAVDNAVRKALQKVKENIRHTRNVNGDIIDNLLQSDEGFKATGGKEEGDSDGSDVYYSEDEDHRRKRNSPFVDEGIDGDVLDTYRKKRSVSFGTDGAVGSARAGGQRKDVQGQAIRLAEAAGTVDRTGTREGAGAGARFEPEVSEETDLNVDDMLIGIKQLANKVENESHKVQRILRKVQEGNSEPLVFEEDDDGPNSGINFLPSLLIVFYSLSKNAPDPNKIRDLENQTNTEVTIKRLPSPKAKEEKVHFAHANSINVRAIPKLTPAEAAPKHAEGGIKHTDKDDKDHDEVIRPAAPLKTKLQKKAASVLLSGRPNCDYLTCCMSFSIFQVHRRVQFDVVRNLALPRHGLTPVEVRSGGSKSSL</sequence>
<feature type="compositionally biased region" description="Basic and acidic residues" evidence="1">
    <location>
        <begin position="528"/>
        <end position="542"/>
    </location>
</feature>
<gene>
    <name evidence="3" type="ORF">C0Q70_08282</name>
</gene>
<keyword evidence="4" id="KW-1185">Reference proteome</keyword>
<feature type="compositionally biased region" description="Acidic residues" evidence="1">
    <location>
        <begin position="1412"/>
        <end position="1424"/>
    </location>
</feature>
<feature type="region of interest" description="Disordered" evidence="1">
    <location>
        <begin position="1206"/>
        <end position="1265"/>
    </location>
</feature>
<feature type="compositionally biased region" description="Basic residues" evidence="1">
    <location>
        <begin position="651"/>
        <end position="660"/>
    </location>
</feature>
<feature type="compositionally biased region" description="Basic and acidic residues" evidence="1">
    <location>
        <begin position="53"/>
        <end position="70"/>
    </location>
</feature>
<name>A0A2T7PHD8_POMCA</name>
<feature type="compositionally biased region" description="Polar residues" evidence="1">
    <location>
        <begin position="801"/>
        <end position="810"/>
    </location>
</feature>
<feature type="compositionally biased region" description="Acidic residues" evidence="1">
    <location>
        <begin position="487"/>
        <end position="511"/>
    </location>
</feature>
<accession>A0A2T7PHD8</accession>
<feature type="compositionally biased region" description="Acidic residues" evidence="1">
    <location>
        <begin position="290"/>
        <end position="299"/>
    </location>
</feature>
<feature type="compositionally biased region" description="Basic and acidic residues" evidence="1">
    <location>
        <begin position="561"/>
        <end position="607"/>
    </location>
</feature>
<feature type="chain" id="PRO_5015500249" evidence="2">
    <location>
        <begin position="37"/>
        <end position="1729"/>
    </location>
</feature>
<feature type="compositionally biased region" description="Basic and acidic residues" evidence="1">
    <location>
        <begin position="1063"/>
        <end position="1073"/>
    </location>
</feature>
<feature type="region of interest" description="Disordered" evidence="1">
    <location>
        <begin position="1488"/>
        <end position="1507"/>
    </location>
</feature>
<evidence type="ECO:0000256" key="2">
    <source>
        <dbReference type="SAM" id="SignalP"/>
    </source>
</evidence>
<feature type="compositionally biased region" description="Basic and acidic residues" evidence="1">
    <location>
        <begin position="1635"/>
        <end position="1655"/>
    </location>
</feature>
<feature type="compositionally biased region" description="Polar residues" evidence="1">
    <location>
        <begin position="757"/>
        <end position="773"/>
    </location>
</feature>
<feature type="region of interest" description="Disordered" evidence="1">
    <location>
        <begin position="883"/>
        <end position="908"/>
    </location>
</feature>
<feature type="region of interest" description="Disordered" evidence="1">
    <location>
        <begin position="250"/>
        <end position="331"/>
    </location>
</feature>
<feature type="signal peptide" evidence="2">
    <location>
        <begin position="1"/>
        <end position="36"/>
    </location>
</feature>
<organism evidence="3 4">
    <name type="scientific">Pomacea canaliculata</name>
    <name type="common">Golden apple snail</name>
    <dbReference type="NCBI Taxonomy" id="400727"/>
    <lineage>
        <taxon>Eukaryota</taxon>
        <taxon>Metazoa</taxon>
        <taxon>Spiralia</taxon>
        <taxon>Lophotrochozoa</taxon>
        <taxon>Mollusca</taxon>
        <taxon>Gastropoda</taxon>
        <taxon>Caenogastropoda</taxon>
        <taxon>Architaenioglossa</taxon>
        <taxon>Ampullarioidea</taxon>
        <taxon>Ampullariidae</taxon>
        <taxon>Pomacea</taxon>
    </lineage>
</organism>
<feature type="compositionally biased region" description="Basic residues" evidence="1">
    <location>
        <begin position="1215"/>
        <end position="1224"/>
    </location>
</feature>
<feature type="region of interest" description="Disordered" evidence="1">
    <location>
        <begin position="1033"/>
        <end position="1099"/>
    </location>
</feature>
<protein>
    <submittedName>
        <fullName evidence="3">Uncharacterized protein</fullName>
    </submittedName>
</protein>
<feature type="compositionally biased region" description="Basic and acidic residues" evidence="1">
    <location>
        <begin position="1237"/>
        <end position="1265"/>
    </location>
</feature>
<evidence type="ECO:0000313" key="4">
    <source>
        <dbReference type="Proteomes" id="UP000245119"/>
    </source>
</evidence>
<proteinExistence type="predicted"/>
<evidence type="ECO:0000313" key="3">
    <source>
        <dbReference type="EMBL" id="PVD32835.1"/>
    </source>
</evidence>
<feature type="compositionally biased region" description="Basic and acidic residues" evidence="1">
    <location>
        <begin position="94"/>
        <end position="106"/>
    </location>
</feature>
<dbReference type="EMBL" id="PZQS01000004">
    <property type="protein sequence ID" value="PVD32835.1"/>
    <property type="molecule type" value="Genomic_DNA"/>
</dbReference>
<feature type="region of interest" description="Disordered" evidence="1">
    <location>
        <begin position="622"/>
        <end position="810"/>
    </location>
</feature>
<feature type="compositionally biased region" description="Basic and acidic residues" evidence="1">
    <location>
        <begin position="279"/>
        <end position="289"/>
    </location>
</feature>
<keyword evidence="2" id="KW-0732">Signal</keyword>
<feature type="region of interest" description="Disordered" evidence="1">
    <location>
        <begin position="1633"/>
        <end position="1655"/>
    </location>
</feature>
<reference evidence="3 4" key="1">
    <citation type="submission" date="2018-04" db="EMBL/GenBank/DDBJ databases">
        <title>The genome of golden apple snail Pomacea canaliculata provides insight into stress tolerance and invasive adaptation.</title>
        <authorList>
            <person name="Liu C."/>
            <person name="Liu B."/>
            <person name="Ren Y."/>
            <person name="Zhang Y."/>
            <person name="Wang H."/>
            <person name="Li S."/>
            <person name="Jiang F."/>
            <person name="Yin L."/>
            <person name="Zhang G."/>
            <person name="Qian W."/>
            <person name="Fan W."/>
        </authorList>
    </citation>
    <scope>NUCLEOTIDE SEQUENCE [LARGE SCALE GENOMIC DNA]</scope>
    <source>
        <strain evidence="3">SZHN2017</strain>
        <tissue evidence="3">Muscle</tissue>
    </source>
</reference>
<feature type="region of interest" description="Disordered" evidence="1">
    <location>
        <begin position="1403"/>
        <end position="1438"/>
    </location>
</feature>
<evidence type="ECO:0000256" key="1">
    <source>
        <dbReference type="SAM" id="MobiDB-lite"/>
    </source>
</evidence>
<comment type="caution">
    <text evidence="3">The sequence shown here is derived from an EMBL/GenBank/DDBJ whole genome shotgun (WGS) entry which is preliminary data.</text>
</comment>
<feature type="compositionally biased region" description="Basic and acidic residues" evidence="1">
    <location>
        <begin position="300"/>
        <end position="310"/>
    </location>
</feature>
<feature type="region of interest" description="Disordered" evidence="1">
    <location>
        <begin position="37"/>
        <end position="133"/>
    </location>
</feature>